<proteinExistence type="predicted"/>
<evidence type="ECO:0000313" key="1">
    <source>
        <dbReference type="EMBL" id="MFI2324186.1"/>
    </source>
</evidence>
<dbReference type="InterPro" id="IPR011009">
    <property type="entry name" value="Kinase-like_dom_sf"/>
</dbReference>
<sequence>MISLCGWSAGTSGAYGYPGKKPVRCHNRVVTAARMSLHQRLSMSLASHSDAELADLVDTGRVTSLGVGGGTAVIDVDGAPVFTKRIPLTDRELAEPGSTANLFDVPLFCQYGIGGPGFSAWRELAANIIVTDGVLAGETQSFPVLYHWRVLPGRSPVAAEHADIDAVVAAQGGYPAVRTRLEALAAAPSSLVLFCEYIPHPIADLLREDPADKAATVERQFSEIVAFLRDRELLHMDWHFGNLRTDMERIYLSDFGLATSPRFDLSAAEGDFVERHATHDASYSAMRLVNWLVTDVCGVPMPSSGGPVARNEYVLRCAAGHIPDDVPPAVAAILTRHAPTAAEMNAFFWKLFDGDIHAEYPGA</sequence>
<name>A0ABW7WMH3_9NOCA</name>
<keyword evidence="2" id="KW-1185">Reference proteome</keyword>
<reference evidence="1 2" key="1">
    <citation type="submission" date="2024-10" db="EMBL/GenBank/DDBJ databases">
        <title>The Natural Products Discovery Center: Release of the First 8490 Sequenced Strains for Exploring Actinobacteria Biosynthetic Diversity.</title>
        <authorList>
            <person name="Kalkreuter E."/>
            <person name="Kautsar S.A."/>
            <person name="Yang D."/>
            <person name="Bader C.D."/>
            <person name="Teijaro C.N."/>
            <person name="Fluegel L."/>
            <person name="Davis C.M."/>
            <person name="Simpson J.R."/>
            <person name="Lauterbach L."/>
            <person name="Steele A.D."/>
            <person name="Gui C."/>
            <person name="Meng S."/>
            <person name="Li G."/>
            <person name="Viehrig K."/>
            <person name="Ye F."/>
            <person name="Su P."/>
            <person name="Kiefer A.F."/>
            <person name="Nichols A."/>
            <person name="Cepeda A.J."/>
            <person name="Yan W."/>
            <person name="Fan B."/>
            <person name="Jiang Y."/>
            <person name="Adhikari A."/>
            <person name="Zheng C.-J."/>
            <person name="Schuster L."/>
            <person name="Cowan T.M."/>
            <person name="Smanski M.J."/>
            <person name="Chevrette M.G."/>
            <person name="De Carvalho L.P.S."/>
            <person name="Shen B."/>
        </authorList>
    </citation>
    <scope>NUCLEOTIDE SEQUENCE [LARGE SCALE GENOMIC DNA]</scope>
    <source>
        <strain evidence="1 2">NPDC019626</strain>
    </source>
</reference>
<evidence type="ECO:0000313" key="2">
    <source>
        <dbReference type="Proteomes" id="UP001611450"/>
    </source>
</evidence>
<dbReference type="Proteomes" id="UP001611450">
    <property type="component" value="Unassembled WGS sequence"/>
</dbReference>
<dbReference type="RefSeq" id="WP_396946397.1">
    <property type="nucleotide sequence ID" value="NZ_JBIRXV010000007.1"/>
</dbReference>
<protein>
    <submittedName>
        <fullName evidence="1">Serine/threonine protein phosphatase</fullName>
    </submittedName>
</protein>
<accession>A0ABW7WMH3</accession>
<dbReference type="EMBL" id="JBIRXV010000007">
    <property type="protein sequence ID" value="MFI2324186.1"/>
    <property type="molecule type" value="Genomic_DNA"/>
</dbReference>
<comment type="caution">
    <text evidence="1">The sequence shown here is derived from an EMBL/GenBank/DDBJ whole genome shotgun (WGS) entry which is preliminary data.</text>
</comment>
<gene>
    <name evidence="1" type="ORF">ACH47G_27210</name>
</gene>
<organism evidence="1 2">
    <name type="scientific">Nocardia beijingensis</name>
    <dbReference type="NCBI Taxonomy" id="95162"/>
    <lineage>
        <taxon>Bacteria</taxon>
        <taxon>Bacillati</taxon>
        <taxon>Actinomycetota</taxon>
        <taxon>Actinomycetes</taxon>
        <taxon>Mycobacteriales</taxon>
        <taxon>Nocardiaceae</taxon>
        <taxon>Nocardia</taxon>
    </lineage>
</organism>
<dbReference type="SUPFAM" id="SSF56112">
    <property type="entry name" value="Protein kinase-like (PK-like)"/>
    <property type="match status" value="1"/>
</dbReference>